<sequence length="397" mass="44565">MPGRIPEALKNVFLQSQTGVDVTQIAAPTDGAGFKVFNNRGLRVHVHRKVAHQQAPKPELMRAPRRSSLENMRSDNMSTMSGLSSSGDSTASLSTMTSTATATNHHIVTQGTKPKKIETGSPQAFLNKELKRRGYNLKSYATLESGYYTHPNEHQLASYGRIVTKAMYQPNNTKALGTLLECGISPNACNKFGESIVHLVCRRGHYDLLTMLMDAGCSIKVSDDYGRTPLHDACWQSKPNFDVIRLIFQTDKHLVRMRDIRGTTPLSYVKEENFIKWNEFLASIMDEFWPRRNPTTDGEQAPPPLTTMRPNSIQLREKDIPLTINQVSMLSAGDMTVEEAQLLAMDDDSTFDSDESETYYDSDDSSFYDSDSDFDEAELEEVCMLAGNFNLKEYCVR</sequence>
<dbReference type="PANTHER" id="PTHR24198">
    <property type="entry name" value="ANKYRIN REPEAT AND PROTEIN KINASE DOMAIN-CONTAINING PROTEIN"/>
    <property type="match status" value="1"/>
</dbReference>
<dbReference type="PROSITE" id="PS50297">
    <property type="entry name" value="ANK_REP_REGION"/>
    <property type="match status" value="1"/>
</dbReference>
<evidence type="ECO:0000256" key="3">
    <source>
        <dbReference type="PROSITE-ProRule" id="PRU00023"/>
    </source>
</evidence>
<dbReference type="InterPro" id="IPR036770">
    <property type="entry name" value="Ankyrin_rpt-contain_sf"/>
</dbReference>
<dbReference type="Pfam" id="PF12796">
    <property type="entry name" value="Ank_2"/>
    <property type="match status" value="1"/>
</dbReference>
<evidence type="ECO:0000256" key="1">
    <source>
        <dbReference type="ARBA" id="ARBA00022737"/>
    </source>
</evidence>
<keyword evidence="6" id="KW-1185">Reference proteome</keyword>
<gene>
    <name evidence="5" type="ORF">CYCCA115_LOCUS21637</name>
</gene>
<keyword evidence="2 3" id="KW-0040">ANK repeat</keyword>
<reference evidence="5" key="1">
    <citation type="submission" date="2023-08" db="EMBL/GenBank/DDBJ databases">
        <authorList>
            <person name="Audoor S."/>
            <person name="Bilcke G."/>
        </authorList>
    </citation>
    <scope>NUCLEOTIDE SEQUENCE</scope>
</reference>
<organism evidence="5 6">
    <name type="scientific">Cylindrotheca closterium</name>
    <dbReference type="NCBI Taxonomy" id="2856"/>
    <lineage>
        <taxon>Eukaryota</taxon>
        <taxon>Sar</taxon>
        <taxon>Stramenopiles</taxon>
        <taxon>Ochrophyta</taxon>
        <taxon>Bacillariophyta</taxon>
        <taxon>Bacillariophyceae</taxon>
        <taxon>Bacillariophycidae</taxon>
        <taxon>Bacillariales</taxon>
        <taxon>Bacillariaceae</taxon>
        <taxon>Cylindrotheca</taxon>
    </lineage>
</organism>
<dbReference type="AlphaFoldDB" id="A0AAD2G8L6"/>
<dbReference type="SMART" id="SM00248">
    <property type="entry name" value="ANK"/>
    <property type="match status" value="2"/>
</dbReference>
<evidence type="ECO:0000313" key="5">
    <source>
        <dbReference type="EMBL" id="CAJ1966053.1"/>
    </source>
</evidence>
<evidence type="ECO:0000256" key="4">
    <source>
        <dbReference type="SAM" id="MobiDB-lite"/>
    </source>
</evidence>
<dbReference type="Proteomes" id="UP001295423">
    <property type="component" value="Unassembled WGS sequence"/>
</dbReference>
<feature type="compositionally biased region" description="Low complexity" evidence="4">
    <location>
        <begin position="74"/>
        <end position="93"/>
    </location>
</feature>
<dbReference type="Gene3D" id="1.25.40.20">
    <property type="entry name" value="Ankyrin repeat-containing domain"/>
    <property type="match status" value="1"/>
</dbReference>
<name>A0AAD2G8L6_9STRA</name>
<feature type="repeat" description="ANK" evidence="3">
    <location>
        <begin position="192"/>
        <end position="224"/>
    </location>
</feature>
<feature type="region of interest" description="Disordered" evidence="4">
    <location>
        <begin position="73"/>
        <end position="93"/>
    </location>
</feature>
<evidence type="ECO:0000313" key="6">
    <source>
        <dbReference type="Proteomes" id="UP001295423"/>
    </source>
</evidence>
<dbReference type="InterPro" id="IPR002110">
    <property type="entry name" value="Ankyrin_rpt"/>
</dbReference>
<accession>A0AAD2G8L6</accession>
<feature type="region of interest" description="Disordered" evidence="4">
    <location>
        <begin position="346"/>
        <end position="367"/>
    </location>
</feature>
<dbReference type="PANTHER" id="PTHR24198:SF165">
    <property type="entry name" value="ANKYRIN REPEAT-CONTAINING PROTEIN-RELATED"/>
    <property type="match status" value="1"/>
</dbReference>
<evidence type="ECO:0000256" key="2">
    <source>
        <dbReference type="ARBA" id="ARBA00023043"/>
    </source>
</evidence>
<comment type="caution">
    <text evidence="5">The sequence shown here is derived from an EMBL/GenBank/DDBJ whole genome shotgun (WGS) entry which is preliminary data.</text>
</comment>
<keyword evidence="1" id="KW-0677">Repeat</keyword>
<dbReference type="PROSITE" id="PS50088">
    <property type="entry name" value="ANK_REPEAT"/>
    <property type="match status" value="1"/>
</dbReference>
<proteinExistence type="predicted"/>
<dbReference type="EMBL" id="CAKOGP040002247">
    <property type="protein sequence ID" value="CAJ1966053.1"/>
    <property type="molecule type" value="Genomic_DNA"/>
</dbReference>
<protein>
    <submittedName>
        <fullName evidence="5">Uncharacterized protein</fullName>
    </submittedName>
</protein>
<dbReference type="SUPFAM" id="SSF48403">
    <property type="entry name" value="Ankyrin repeat"/>
    <property type="match status" value="1"/>
</dbReference>